<dbReference type="STRING" id="1121328.JWYL7_1633"/>
<dbReference type="EMBL" id="FRBG01000004">
    <property type="protein sequence ID" value="SHK70727.1"/>
    <property type="molecule type" value="Genomic_DNA"/>
</dbReference>
<comment type="caution">
    <text evidence="2">The sequence shown here is derived from an EMBL/GenBank/DDBJ whole genome shotgun (WGS) entry which is preliminary data.</text>
</comment>
<proteinExistence type="predicted"/>
<protein>
    <recommendedName>
        <fullName evidence="1">DUF1659 domain-containing protein</fullName>
    </recommendedName>
</protein>
<keyword evidence="5" id="KW-1185">Reference proteome</keyword>
<evidence type="ECO:0000313" key="2">
    <source>
        <dbReference type="EMBL" id="KXZ40558.1"/>
    </source>
</evidence>
<gene>
    <name evidence="2" type="ORF">JWYL7_1633</name>
    <name evidence="3" type="ORF">SAMN05661008_00744</name>
</gene>
<dbReference type="OrthoDB" id="1954703at2"/>
<name>A0A150FSK3_CLOPD</name>
<accession>A0A150FSK3</accession>
<evidence type="ECO:0000313" key="3">
    <source>
        <dbReference type="EMBL" id="SHK70727.1"/>
    </source>
</evidence>
<evidence type="ECO:0000259" key="1">
    <source>
        <dbReference type="Pfam" id="PF07872"/>
    </source>
</evidence>
<feature type="domain" description="DUF1659" evidence="1">
    <location>
        <begin position="3"/>
        <end position="73"/>
    </location>
</feature>
<dbReference type="InterPro" id="IPR012454">
    <property type="entry name" value="DUF1659"/>
</dbReference>
<dbReference type="Proteomes" id="UP000092605">
    <property type="component" value="Unassembled WGS sequence"/>
</dbReference>
<dbReference type="RefSeq" id="WP_066071619.1">
    <property type="nucleotide sequence ID" value="NZ_FRBG01000004.1"/>
</dbReference>
<evidence type="ECO:0000313" key="4">
    <source>
        <dbReference type="Proteomes" id="UP000092605"/>
    </source>
</evidence>
<dbReference type="PATRIC" id="fig|1121328.3.peg.1644"/>
<organism evidence="2 4">
    <name type="scientific">Alkalithermobacter thermoalcaliphilus JW-YL-7 = DSM 7308</name>
    <dbReference type="NCBI Taxonomy" id="1121328"/>
    <lineage>
        <taxon>Bacteria</taxon>
        <taxon>Bacillati</taxon>
        <taxon>Bacillota</taxon>
        <taxon>Clostridia</taxon>
        <taxon>Peptostreptococcales</taxon>
        <taxon>Tepidibacteraceae</taxon>
        <taxon>Alkalithermobacter</taxon>
    </lineage>
</organism>
<evidence type="ECO:0000313" key="5">
    <source>
        <dbReference type="Proteomes" id="UP000323392"/>
    </source>
</evidence>
<dbReference type="Proteomes" id="UP000323392">
    <property type="component" value="Unassembled WGS sequence"/>
</dbReference>
<dbReference type="EMBL" id="LSFY01000001">
    <property type="protein sequence ID" value="KXZ40558.1"/>
    <property type="molecule type" value="Genomic_DNA"/>
</dbReference>
<dbReference type="Pfam" id="PF07872">
    <property type="entry name" value="DUF1659"/>
    <property type="match status" value="1"/>
</dbReference>
<dbReference type="AlphaFoldDB" id="A0A150FSK3"/>
<reference evidence="2 4" key="1">
    <citation type="submission" date="2016-02" db="EMBL/GenBank/DDBJ databases">
        <title>Draft genome sequence for Clostridium paradoxum JW-YL-7.</title>
        <authorList>
            <person name="Utturkar S.M."/>
            <person name="Lancaster A."/>
            <person name="Poole F.L."/>
            <person name="Adams M.W."/>
            <person name="Brown S.D."/>
        </authorList>
    </citation>
    <scope>NUCLEOTIDE SEQUENCE [LARGE SCALE GENOMIC DNA]</scope>
    <source>
        <strain evidence="2 4">JW-YL-7</strain>
    </source>
</reference>
<reference evidence="3 5" key="2">
    <citation type="submission" date="2016-11" db="EMBL/GenBank/DDBJ databases">
        <authorList>
            <person name="Varghese N."/>
            <person name="Submissions S."/>
        </authorList>
    </citation>
    <scope>NUCLEOTIDE SEQUENCE [LARGE SCALE GENOMIC DNA]</scope>
    <source>
        <strain evidence="3 5">DSM 7308</strain>
    </source>
</reference>
<sequence>MPVNSIKTETSLRLRYSLGLDQNGIEKFQTKTIRNFRVNILDNDLYQFADMLSNLQENFLVSVNRIDNSILSE</sequence>